<proteinExistence type="predicted"/>
<dbReference type="Proteomes" id="UP000504637">
    <property type="component" value="Unplaced"/>
</dbReference>
<accession>A0A6J3LU08</accession>
<gene>
    <name evidence="2" type="ORF">K489DRAFT_373581</name>
</gene>
<evidence type="ECO:0000313" key="2">
    <source>
        <dbReference type="RefSeq" id="XP_033456154.1"/>
    </source>
</evidence>
<name>A0A6J3LU08_9PEZI</name>
<evidence type="ECO:0000313" key="1">
    <source>
        <dbReference type="Proteomes" id="UP000504637"/>
    </source>
</evidence>
<dbReference type="RefSeq" id="XP_033456154.1">
    <property type="nucleotide sequence ID" value="XM_033603435.1"/>
</dbReference>
<organism evidence="2">
    <name type="scientific">Dissoconium aciculare CBS 342.82</name>
    <dbReference type="NCBI Taxonomy" id="1314786"/>
    <lineage>
        <taxon>Eukaryota</taxon>
        <taxon>Fungi</taxon>
        <taxon>Dikarya</taxon>
        <taxon>Ascomycota</taxon>
        <taxon>Pezizomycotina</taxon>
        <taxon>Dothideomycetes</taxon>
        <taxon>Dothideomycetidae</taxon>
        <taxon>Mycosphaerellales</taxon>
        <taxon>Dissoconiaceae</taxon>
        <taxon>Dissoconium</taxon>
    </lineage>
</organism>
<sequence>MPAGLSIVHAVQTVESCAMVGGIFWDQTCISDSLKCLIRSMEDQLLTNESVSLHIGDSIDQLLLVVAERYLLNKDMIDAAAMAVKDLRCDCKRCSTSSDRVCARAARLCTN</sequence>
<protein>
    <submittedName>
        <fullName evidence="2">Uncharacterized protein</fullName>
    </submittedName>
</protein>
<dbReference type="OrthoDB" id="4161428at2759"/>
<dbReference type="AlphaFoldDB" id="A0A6J3LU08"/>
<reference evidence="2" key="1">
    <citation type="submission" date="2020-01" db="EMBL/GenBank/DDBJ databases">
        <authorList>
            <consortium name="DOE Joint Genome Institute"/>
            <person name="Haridas S."/>
            <person name="Albert R."/>
            <person name="Binder M."/>
            <person name="Bloem J."/>
            <person name="Labutti K."/>
            <person name="Salamov A."/>
            <person name="Andreopoulos B."/>
            <person name="Baker S.E."/>
            <person name="Barry K."/>
            <person name="Bills G."/>
            <person name="Bluhm B.H."/>
            <person name="Cannon C."/>
            <person name="Castanera R."/>
            <person name="Culley D.E."/>
            <person name="Daum C."/>
            <person name="Ezra D."/>
            <person name="Gonzalez J.B."/>
            <person name="Henrissat B."/>
            <person name="Kuo A."/>
            <person name="Liang C."/>
            <person name="Lipzen A."/>
            <person name="Lutzoni F."/>
            <person name="Magnuson J."/>
            <person name="Mondo S."/>
            <person name="Nolan M."/>
            <person name="Ohm R."/>
            <person name="Pangilinan J."/>
            <person name="Park H.-J."/>
            <person name="Ramirez L."/>
            <person name="Alfaro M."/>
            <person name="Sun H."/>
            <person name="Tritt A."/>
            <person name="Yoshinaga Y."/>
            <person name="Zwiers L.-H."/>
            <person name="Turgeon B.G."/>
            <person name="Goodwin S.B."/>
            <person name="Spatafora J.W."/>
            <person name="Crous P.W."/>
            <person name="Grigoriev I.V."/>
        </authorList>
    </citation>
    <scope>NUCLEOTIDE SEQUENCE</scope>
    <source>
        <strain evidence="2">CBS 342.82</strain>
    </source>
</reference>
<reference evidence="2" key="3">
    <citation type="submission" date="2025-08" db="UniProtKB">
        <authorList>
            <consortium name="RefSeq"/>
        </authorList>
    </citation>
    <scope>IDENTIFICATION</scope>
    <source>
        <strain evidence="2">CBS 342.82</strain>
    </source>
</reference>
<keyword evidence="1" id="KW-1185">Reference proteome</keyword>
<dbReference type="GeneID" id="54361235"/>
<reference evidence="2" key="2">
    <citation type="submission" date="2020-04" db="EMBL/GenBank/DDBJ databases">
        <authorList>
            <consortium name="NCBI Genome Project"/>
        </authorList>
    </citation>
    <scope>NUCLEOTIDE SEQUENCE</scope>
    <source>
        <strain evidence="2">CBS 342.82</strain>
    </source>
</reference>